<evidence type="ECO:0000256" key="4">
    <source>
        <dbReference type="SAM" id="Phobius"/>
    </source>
</evidence>
<sequence length="561" mass="62614">MFYQDNLNNSAVRRPNSNLDLSENDGSPTPTTVPRTACKDESPEVIIPSPLANLCPFKVSLNLANPSSPAPRPCRAGTQALDHHSESSGFFSEPSQNDSLSDFLKSLETIPRSGTNSSESSSAILNSVLRDQDRDQDNFRFMSKYVEELTGIHPNGSSSNSSSRAFREPVNNSNQLSLEQNLELMAILHQQIEKQILQSTRRLTQVQQQQDWASFMPEFGSLQTSTPRRNIGGFLNRRNKVVNNSSSSSSNNNNRSASILENSSASDIELAATSYRNSAMSAGQRNEVPLKWDGDLPFRNYHSINFSRKVFLGGVPWETTSEALVQAFMEFGSVHVIWPQSGDSGFSSQSSRKASGPKGYCYLIFEYEHSVTALLSKCRRDGTNGEFYYAMASSKTMQSKDVQVIPWNLNDSQYGKQLAQRSDNKAVFIGALHGMITAEALAVIMSNLFGIVVYAAIDTDKYKYPIGSGRVVFSSNQSYFDAVKQNFVEVRTTKFNKIIQIDPYLEDAVCSVCATQPGIYFCRAFTCFSYFCPNCWTSRHNAAQTLYNHKPLRRSWRQCNN</sequence>
<dbReference type="GO" id="GO:0003723">
    <property type="term" value="F:RNA binding"/>
    <property type="evidence" value="ECO:0007669"/>
    <property type="project" value="UniProtKB-UniRule"/>
</dbReference>
<dbReference type="InterPro" id="IPR038446">
    <property type="entry name" value="CEBP_ZZ_sf"/>
</dbReference>
<accession>A0ABD2QDY4</accession>
<evidence type="ECO:0000256" key="1">
    <source>
        <dbReference type="ARBA" id="ARBA00022884"/>
    </source>
</evidence>
<dbReference type="PANTHER" id="PTHR12566">
    <property type="entry name" value="CYTOPLASMIC POLYADENYLATION ELEMENT BINDING PROTEIN CPEB"/>
    <property type="match status" value="1"/>
</dbReference>
<dbReference type="CDD" id="cd19757">
    <property type="entry name" value="Bbox1"/>
    <property type="match status" value="1"/>
</dbReference>
<dbReference type="AlphaFoldDB" id="A0ABD2QDY4"/>
<dbReference type="InterPro" id="IPR032296">
    <property type="entry name" value="CEBP_ZZ"/>
</dbReference>
<dbReference type="Gene3D" id="3.30.70.330">
    <property type="match status" value="2"/>
</dbReference>
<feature type="compositionally biased region" description="Polar residues" evidence="3">
    <location>
        <begin position="87"/>
        <end position="96"/>
    </location>
</feature>
<dbReference type="InterPro" id="IPR034819">
    <property type="entry name" value="CPEB"/>
</dbReference>
<reference evidence="6 7" key="1">
    <citation type="submission" date="2024-11" db="EMBL/GenBank/DDBJ databases">
        <title>Adaptive evolution of stress response genes in parasites aligns with host niche diversity.</title>
        <authorList>
            <person name="Hahn C."/>
            <person name="Resl P."/>
        </authorList>
    </citation>
    <scope>NUCLEOTIDE SEQUENCE [LARGE SCALE GENOMIC DNA]</scope>
    <source>
        <strain evidence="6">EGGRZ-B1_66</strain>
        <tissue evidence="6">Body</tissue>
    </source>
</reference>
<keyword evidence="4" id="KW-1133">Transmembrane helix</keyword>
<feature type="transmembrane region" description="Helical" evidence="4">
    <location>
        <begin position="426"/>
        <end position="457"/>
    </location>
</feature>
<evidence type="ECO:0000313" key="7">
    <source>
        <dbReference type="Proteomes" id="UP001626550"/>
    </source>
</evidence>
<dbReference type="InterPro" id="IPR000504">
    <property type="entry name" value="RRM_dom"/>
</dbReference>
<dbReference type="PANTHER" id="PTHR12566:SF9">
    <property type="entry name" value="CYTOPLASMIC POLYADENYLATION ELEMENT-BINDING PROTEIN 1"/>
    <property type="match status" value="1"/>
</dbReference>
<feature type="domain" description="RRM" evidence="5">
    <location>
        <begin position="308"/>
        <end position="404"/>
    </location>
</feature>
<name>A0ABD2QDY4_9PLAT</name>
<organism evidence="6 7">
    <name type="scientific">Cichlidogyrus casuarinus</name>
    <dbReference type="NCBI Taxonomy" id="1844966"/>
    <lineage>
        <taxon>Eukaryota</taxon>
        <taxon>Metazoa</taxon>
        <taxon>Spiralia</taxon>
        <taxon>Lophotrochozoa</taxon>
        <taxon>Platyhelminthes</taxon>
        <taxon>Monogenea</taxon>
        <taxon>Monopisthocotylea</taxon>
        <taxon>Dactylogyridea</taxon>
        <taxon>Ancyrocephalidae</taxon>
        <taxon>Cichlidogyrus</taxon>
    </lineage>
</organism>
<protein>
    <submittedName>
        <fullName evidence="6">Cytoplasmic polyadenylation element-binding protein 1</fullName>
    </submittedName>
</protein>
<dbReference type="PROSITE" id="PS50102">
    <property type="entry name" value="RRM"/>
    <property type="match status" value="1"/>
</dbReference>
<feature type="compositionally biased region" description="Polar residues" evidence="3">
    <location>
        <begin position="1"/>
        <end position="34"/>
    </location>
</feature>
<evidence type="ECO:0000313" key="6">
    <source>
        <dbReference type="EMBL" id="KAL3317747.1"/>
    </source>
</evidence>
<evidence type="ECO:0000256" key="2">
    <source>
        <dbReference type="PROSITE-ProRule" id="PRU00176"/>
    </source>
</evidence>
<feature type="region of interest" description="Disordered" evidence="3">
    <location>
        <begin position="1"/>
        <end position="42"/>
    </location>
</feature>
<dbReference type="Pfam" id="PF16367">
    <property type="entry name" value="RRM_7"/>
    <property type="match status" value="1"/>
</dbReference>
<dbReference type="InterPro" id="IPR035979">
    <property type="entry name" value="RBD_domain_sf"/>
</dbReference>
<dbReference type="Proteomes" id="UP001626550">
    <property type="component" value="Unassembled WGS sequence"/>
</dbReference>
<feature type="region of interest" description="Disordered" evidence="3">
    <location>
        <begin position="240"/>
        <end position="260"/>
    </location>
</feature>
<keyword evidence="7" id="KW-1185">Reference proteome</keyword>
<evidence type="ECO:0000259" key="5">
    <source>
        <dbReference type="PROSITE" id="PS50102"/>
    </source>
</evidence>
<dbReference type="InterPro" id="IPR012677">
    <property type="entry name" value="Nucleotide-bd_a/b_plait_sf"/>
</dbReference>
<feature type="region of interest" description="Disordered" evidence="3">
    <location>
        <begin position="151"/>
        <end position="170"/>
    </location>
</feature>
<proteinExistence type="predicted"/>
<keyword evidence="1 2" id="KW-0694">RNA-binding</keyword>
<dbReference type="Pfam" id="PF16366">
    <property type="entry name" value="CEBP_ZZ"/>
    <property type="match status" value="1"/>
</dbReference>
<feature type="region of interest" description="Disordered" evidence="3">
    <location>
        <begin position="66"/>
        <end position="96"/>
    </location>
</feature>
<dbReference type="Gene3D" id="4.10.640.40">
    <property type="entry name" value="Cytoplasmic polyadenylation element-binding protein, ZZ domain"/>
    <property type="match status" value="1"/>
</dbReference>
<keyword evidence="4" id="KW-0812">Transmembrane</keyword>
<dbReference type="SUPFAM" id="SSF54928">
    <property type="entry name" value="RNA-binding domain, RBD"/>
    <property type="match status" value="1"/>
</dbReference>
<gene>
    <name evidence="6" type="primary">CPEB1</name>
    <name evidence="6" type="ORF">Ciccas_003596</name>
</gene>
<feature type="compositionally biased region" description="Low complexity" evidence="3">
    <location>
        <begin position="241"/>
        <end position="258"/>
    </location>
</feature>
<keyword evidence="4" id="KW-0472">Membrane</keyword>
<dbReference type="EMBL" id="JBJKFK010000336">
    <property type="protein sequence ID" value="KAL3317747.1"/>
    <property type="molecule type" value="Genomic_DNA"/>
</dbReference>
<dbReference type="CDD" id="cd12725">
    <property type="entry name" value="RRM2_CPEB1"/>
    <property type="match status" value="1"/>
</dbReference>
<comment type="caution">
    <text evidence="6">The sequence shown here is derived from an EMBL/GenBank/DDBJ whole genome shotgun (WGS) entry which is preliminary data.</text>
</comment>
<evidence type="ECO:0000256" key="3">
    <source>
        <dbReference type="SAM" id="MobiDB-lite"/>
    </source>
</evidence>